<dbReference type="CDD" id="cd00085">
    <property type="entry name" value="HNHc"/>
    <property type="match status" value="1"/>
</dbReference>
<dbReference type="STRING" id="113562.SAMN04489716_9218"/>
<keyword evidence="2" id="KW-1185">Reference proteome</keyword>
<evidence type="ECO:0000313" key="2">
    <source>
        <dbReference type="Proteomes" id="UP000198688"/>
    </source>
</evidence>
<dbReference type="Gene3D" id="1.10.30.50">
    <property type="match status" value="1"/>
</dbReference>
<accession>A0A1H2DD16</accession>
<dbReference type="Proteomes" id="UP000198688">
    <property type="component" value="Chromosome I"/>
</dbReference>
<dbReference type="AlphaFoldDB" id="A0A1H2DD16"/>
<name>A0A1H2DD16_9ACTN</name>
<dbReference type="InterPro" id="IPR003615">
    <property type="entry name" value="HNH_nuc"/>
</dbReference>
<organism evidence="1 2">
    <name type="scientific">Actinoplanes derwentensis</name>
    <dbReference type="NCBI Taxonomy" id="113562"/>
    <lineage>
        <taxon>Bacteria</taxon>
        <taxon>Bacillati</taxon>
        <taxon>Actinomycetota</taxon>
        <taxon>Actinomycetes</taxon>
        <taxon>Micromonosporales</taxon>
        <taxon>Micromonosporaceae</taxon>
        <taxon>Actinoplanes</taxon>
    </lineage>
</organism>
<evidence type="ECO:0008006" key="3">
    <source>
        <dbReference type="Google" id="ProtNLM"/>
    </source>
</evidence>
<sequence length="278" mass="30694">MWPVPRPLEDNGMLYSVCASSSRKGERSDRLLALIPDVAAAARRYVPAAHFGGLHLLRDLAGRPEDPADHAALLWLYEKGLVQNSMGRQRYDDLLSRAPMGRCPFCGHRDVSTLDHQLPKSSYPLLAVLPDNLVPACSDCNHRKNDKVAASSQTQTFHPYFENANHGRWLVARVVSLDPIAVVFAAEPDAAFTTTTQARIRHQFVQFRLAALYGPQAVQQISGERLMLDRLRQHSGLAAVGEYLREAAASWAAARSVNCWQHALYEALAADPGFLTGT</sequence>
<gene>
    <name evidence="1" type="ORF">SAMN04489716_9218</name>
</gene>
<dbReference type="EMBL" id="LT629758">
    <property type="protein sequence ID" value="SDT80474.1"/>
    <property type="molecule type" value="Genomic_DNA"/>
</dbReference>
<evidence type="ECO:0000313" key="1">
    <source>
        <dbReference type="EMBL" id="SDT80474.1"/>
    </source>
</evidence>
<protein>
    <recommendedName>
        <fullName evidence="3">HNH endonuclease</fullName>
    </recommendedName>
</protein>
<reference evidence="1 2" key="1">
    <citation type="submission" date="2016-10" db="EMBL/GenBank/DDBJ databases">
        <authorList>
            <person name="de Groot N.N."/>
        </authorList>
    </citation>
    <scope>NUCLEOTIDE SEQUENCE [LARGE SCALE GENOMIC DNA]</scope>
    <source>
        <strain evidence="1 2">DSM 43941</strain>
    </source>
</reference>
<proteinExistence type="predicted"/>